<dbReference type="InterPro" id="IPR000905">
    <property type="entry name" value="Gcp-like_dom"/>
</dbReference>
<dbReference type="Pfam" id="PF00814">
    <property type="entry name" value="TsaD"/>
    <property type="match status" value="1"/>
</dbReference>
<organism evidence="2 3">
    <name type="scientific">Catalinimonas alkaloidigena</name>
    <dbReference type="NCBI Taxonomy" id="1075417"/>
    <lineage>
        <taxon>Bacteria</taxon>
        <taxon>Pseudomonadati</taxon>
        <taxon>Bacteroidota</taxon>
        <taxon>Cytophagia</taxon>
        <taxon>Cytophagales</taxon>
        <taxon>Catalimonadaceae</taxon>
        <taxon>Catalinimonas</taxon>
    </lineage>
</organism>
<accession>A0A1G9MIZ5</accession>
<dbReference type="STRING" id="1075417.SAMN05421823_1082"/>
<protein>
    <submittedName>
        <fullName evidence="2">tRNA threonylcarbamoyladenosine biosynthesis protein TsaB</fullName>
    </submittedName>
</protein>
<evidence type="ECO:0000313" key="2">
    <source>
        <dbReference type="EMBL" id="SDL74256.1"/>
    </source>
</evidence>
<proteinExistence type="predicted"/>
<dbReference type="PANTHER" id="PTHR11735:SF11">
    <property type="entry name" value="TRNA THREONYLCARBAMOYLADENOSINE BIOSYNTHESIS PROTEIN TSAB"/>
    <property type="match status" value="1"/>
</dbReference>
<sequence>MALILCLETSTTAGSVALHQDGTLLACTELVREKSHAESLNTMVDFVCRRAHRTLADIDAVAVSAGPGSYTGLRIGVSAAKGFCFAQDKPLLGIPTLAIMAHEVNRFNRSEALLCPMIDARRMEVYCALFNHRLEEVLATQPLVLQEDSFAAALDEHPIYFFGDGAAKSKPLLQDHPHAHFVEDVYPSARSMGVLAEEAFQREAWEDLAYFTPRYLKEFASHLKSKSKPKPA</sequence>
<evidence type="ECO:0000313" key="3">
    <source>
        <dbReference type="Proteomes" id="UP000198510"/>
    </source>
</evidence>
<dbReference type="CDD" id="cd24032">
    <property type="entry name" value="ASKHA_NBD_TsaB"/>
    <property type="match status" value="1"/>
</dbReference>
<dbReference type="Gene3D" id="3.30.420.40">
    <property type="match status" value="2"/>
</dbReference>
<gene>
    <name evidence="2" type="ORF">SAMN05421823_1082</name>
</gene>
<dbReference type="EMBL" id="FNFO01000008">
    <property type="protein sequence ID" value="SDL74256.1"/>
    <property type="molecule type" value="Genomic_DNA"/>
</dbReference>
<dbReference type="GO" id="GO:0002949">
    <property type="term" value="P:tRNA threonylcarbamoyladenosine modification"/>
    <property type="evidence" value="ECO:0007669"/>
    <property type="project" value="InterPro"/>
</dbReference>
<dbReference type="Proteomes" id="UP000198510">
    <property type="component" value="Unassembled WGS sequence"/>
</dbReference>
<dbReference type="SUPFAM" id="SSF53067">
    <property type="entry name" value="Actin-like ATPase domain"/>
    <property type="match status" value="2"/>
</dbReference>
<dbReference type="NCBIfam" id="TIGR03725">
    <property type="entry name" value="T6A_YeaZ"/>
    <property type="match status" value="1"/>
</dbReference>
<dbReference type="InterPro" id="IPR022496">
    <property type="entry name" value="T6A_TsaB"/>
</dbReference>
<keyword evidence="3" id="KW-1185">Reference proteome</keyword>
<name>A0A1G9MIZ5_9BACT</name>
<dbReference type="GO" id="GO:0005829">
    <property type="term" value="C:cytosol"/>
    <property type="evidence" value="ECO:0007669"/>
    <property type="project" value="TreeGrafter"/>
</dbReference>
<dbReference type="InterPro" id="IPR043129">
    <property type="entry name" value="ATPase_NBD"/>
</dbReference>
<feature type="domain" description="Gcp-like" evidence="1">
    <location>
        <begin position="33"/>
        <end position="218"/>
    </location>
</feature>
<dbReference type="RefSeq" id="WP_089684759.1">
    <property type="nucleotide sequence ID" value="NZ_FNFO01000008.1"/>
</dbReference>
<dbReference type="PANTHER" id="PTHR11735">
    <property type="entry name" value="TRNA N6-ADENOSINE THREONYLCARBAMOYLTRANSFERASE"/>
    <property type="match status" value="1"/>
</dbReference>
<dbReference type="AlphaFoldDB" id="A0A1G9MIZ5"/>
<reference evidence="2 3" key="1">
    <citation type="submission" date="2016-10" db="EMBL/GenBank/DDBJ databases">
        <authorList>
            <person name="de Groot N.N."/>
        </authorList>
    </citation>
    <scope>NUCLEOTIDE SEQUENCE [LARGE SCALE GENOMIC DNA]</scope>
    <source>
        <strain evidence="2 3">DSM 25186</strain>
    </source>
</reference>
<dbReference type="OrthoDB" id="9784166at2"/>
<evidence type="ECO:0000259" key="1">
    <source>
        <dbReference type="Pfam" id="PF00814"/>
    </source>
</evidence>